<gene>
    <name evidence="1" type="ORF">PIB30_101028</name>
</gene>
<comment type="caution">
    <text evidence="1">The sequence shown here is derived from an EMBL/GenBank/DDBJ whole genome shotgun (WGS) entry which is preliminary data.</text>
</comment>
<reference evidence="1 2" key="1">
    <citation type="journal article" date="2023" name="Plants (Basel)">
        <title>Bridging the Gap: Combining Genomics and Transcriptomics Approaches to Understand Stylosanthes scabra, an Orphan Legume from the Brazilian Caatinga.</title>
        <authorList>
            <person name="Ferreira-Neto J.R.C."/>
            <person name="da Silva M.D."/>
            <person name="Binneck E."/>
            <person name="de Melo N.F."/>
            <person name="da Silva R.H."/>
            <person name="de Melo A.L.T.M."/>
            <person name="Pandolfi V."/>
            <person name="Bustamante F.O."/>
            <person name="Brasileiro-Vidal A.C."/>
            <person name="Benko-Iseppon A.M."/>
        </authorList>
    </citation>
    <scope>NUCLEOTIDE SEQUENCE [LARGE SCALE GENOMIC DNA]</scope>
    <source>
        <tissue evidence="1">Leaves</tissue>
    </source>
</reference>
<accession>A0ABU6RX71</accession>
<sequence>MAEKGYFPSEDAATLFGVEFDFDFESLFRDSLAEPELTAIADPSNESARSTPSETRCGHVSGALCKILQLLQAKLGESNGCVCTCDNELKEIKGMIQESLALVRTKSSNQDRSSMVEAQKLPCSDAVSGPSANTSTGIVRN</sequence>
<dbReference type="Proteomes" id="UP001341840">
    <property type="component" value="Unassembled WGS sequence"/>
</dbReference>
<organism evidence="1 2">
    <name type="scientific">Stylosanthes scabra</name>
    <dbReference type="NCBI Taxonomy" id="79078"/>
    <lineage>
        <taxon>Eukaryota</taxon>
        <taxon>Viridiplantae</taxon>
        <taxon>Streptophyta</taxon>
        <taxon>Embryophyta</taxon>
        <taxon>Tracheophyta</taxon>
        <taxon>Spermatophyta</taxon>
        <taxon>Magnoliopsida</taxon>
        <taxon>eudicotyledons</taxon>
        <taxon>Gunneridae</taxon>
        <taxon>Pentapetalae</taxon>
        <taxon>rosids</taxon>
        <taxon>fabids</taxon>
        <taxon>Fabales</taxon>
        <taxon>Fabaceae</taxon>
        <taxon>Papilionoideae</taxon>
        <taxon>50 kb inversion clade</taxon>
        <taxon>dalbergioids sensu lato</taxon>
        <taxon>Dalbergieae</taxon>
        <taxon>Pterocarpus clade</taxon>
        <taxon>Stylosanthes</taxon>
    </lineage>
</organism>
<dbReference type="EMBL" id="JASCZI010033105">
    <property type="protein sequence ID" value="MED6128752.1"/>
    <property type="molecule type" value="Genomic_DNA"/>
</dbReference>
<evidence type="ECO:0000313" key="1">
    <source>
        <dbReference type="EMBL" id="MED6128752.1"/>
    </source>
</evidence>
<keyword evidence="2" id="KW-1185">Reference proteome</keyword>
<name>A0ABU6RX71_9FABA</name>
<proteinExistence type="predicted"/>
<protein>
    <submittedName>
        <fullName evidence="1">Uncharacterized protein</fullName>
    </submittedName>
</protein>
<evidence type="ECO:0000313" key="2">
    <source>
        <dbReference type="Proteomes" id="UP001341840"/>
    </source>
</evidence>